<evidence type="ECO:0000256" key="1">
    <source>
        <dbReference type="SAM" id="Coils"/>
    </source>
</evidence>
<gene>
    <name evidence="3" type="ORF">PCOR1329_LOCUS50999</name>
</gene>
<sequence>PQDMHRVISGLEEGFSHEQKLLEERLKTAQEEGTRLKHELRAQHREIDAWFPSFGAYKDSLLRHQLSFLGRHSEARKRSVDEISPDVAIAEDFKRLLSTIGPEKRIEMGQELASVIEVVAQSPGAKERAVEPKGGAKSSQARAKESRALHALQEEIRGQEERIRQLRKEILAEEAAGDSSSAAREAAAGTGGAARVRGGGAEDRRGRGAAADSGSESSPSPRSDAPAGAARASALLAKGLGAAEAMAAAEGLQRLALGAAGSDSDAGADGAADSEVDA</sequence>
<feature type="compositionally biased region" description="Low complexity" evidence="2">
    <location>
        <begin position="208"/>
        <end position="231"/>
    </location>
</feature>
<name>A0ABN9US55_9DINO</name>
<reference evidence="3" key="1">
    <citation type="submission" date="2023-10" db="EMBL/GenBank/DDBJ databases">
        <authorList>
            <person name="Chen Y."/>
            <person name="Shah S."/>
            <person name="Dougan E. K."/>
            <person name="Thang M."/>
            <person name="Chan C."/>
        </authorList>
    </citation>
    <scope>NUCLEOTIDE SEQUENCE [LARGE SCALE GENOMIC DNA]</scope>
</reference>
<feature type="region of interest" description="Disordered" evidence="2">
    <location>
        <begin position="122"/>
        <end position="148"/>
    </location>
</feature>
<accession>A0ABN9US55</accession>
<dbReference type="Proteomes" id="UP001189429">
    <property type="component" value="Unassembled WGS sequence"/>
</dbReference>
<evidence type="ECO:0000313" key="3">
    <source>
        <dbReference type="EMBL" id="CAK0862643.1"/>
    </source>
</evidence>
<feature type="region of interest" description="Disordered" evidence="2">
    <location>
        <begin position="174"/>
        <end position="231"/>
    </location>
</feature>
<keyword evidence="1" id="KW-0175">Coiled coil</keyword>
<protein>
    <submittedName>
        <fullName evidence="3">Uncharacterized protein</fullName>
    </submittedName>
</protein>
<keyword evidence="4" id="KW-1185">Reference proteome</keyword>
<feature type="compositionally biased region" description="Low complexity" evidence="2">
    <location>
        <begin position="174"/>
        <end position="196"/>
    </location>
</feature>
<comment type="caution">
    <text evidence="3">The sequence shown here is derived from an EMBL/GenBank/DDBJ whole genome shotgun (WGS) entry which is preliminary data.</text>
</comment>
<evidence type="ECO:0000313" key="4">
    <source>
        <dbReference type="Proteomes" id="UP001189429"/>
    </source>
</evidence>
<feature type="non-terminal residue" evidence="3">
    <location>
        <position position="1"/>
    </location>
</feature>
<feature type="coiled-coil region" evidence="1">
    <location>
        <begin position="19"/>
        <end position="46"/>
    </location>
</feature>
<organism evidence="3 4">
    <name type="scientific">Prorocentrum cordatum</name>
    <dbReference type="NCBI Taxonomy" id="2364126"/>
    <lineage>
        <taxon>Eukaryota</taxon>
        <taxon>Sar</taxon>
        <taxon>Alveolata</taxon>
        <taxon>Dinophyceae</taxon>
        <taxon>Prorocentrales</taxon>
        <taxon>Prorocentraceae</taxon>
        <taxon>Prorocentrum</taxon>
    </lineage>
</organism>
<evidence type="ECO:0000256" key="2">
    <source>
        <dbReference type="SAM" id="MobiDB-lite"/>
    </source>
</evidence>
<proteinExistence type="predicted"/>
<dbReference type="EMBL" id="CAUYUJ010016179">
    <property type="protein sequence ID" value="CAK0862643.1"/>
    <property type="molecule type" value="Genomic_DNA"/>
</dbReference>